<comment type="subcellular location">
    <subcellularLocation>
        <location evidence="1">Preautophagosomal structure membrane</location>
        <topology evidence="1">Peripheral membrane protein</topology>
    </subcellularLocation>
    <subcellularLocation>
        <location evidence="1">Vacuole membrane</location>
        <topology evidence="1">Peripheral membrane protein</topology>
    </subcellularLocation>
    <text evidence="1">During pexophagy, accumulates in the vacuolar membrane region, where the peroxisomes contact the vacuole.</text>
</comment>
<dbReference type="GO" id="GO:0034517">
    <property type="term" value="P:ribophagy"/>
    <property type="evidence" value="ECO:0007669"/>
    <property type="project" value="TreeGrafter"/>
</dbReference>
<keyword evidence="1" id="KW-0472">Membrane</keyword>
<keyword evidence="1" id="KW-0653">Protein transport</keyword>
<dbReference type="GeneID" id="64602147"/>
<dbReference type="PANTHER" id="PTHR13222:SF1">
    <property type="entry name" value="RB1-INDUCIBLE COILED-COIL PROTEIN 1"/>
    <property type="match status" value="1"/>
</dbReference>
<keyword evidence="1" id="KW-0813">Transport</keyword>
<sequence>MPSNRDSLKNAEKYCKKASESDIYPICLVLDPNYKLTYIERQWTPQEVAPGQACLKHAHRLQRAAPDANLNASWTTTDWVAVQYPLIDSAISVNSEMPHVYHWVHHWLHQPALKSQGAAFSKTLEVVGKFFFWAAFPQYNDEQTTSKHCRIAAHYVKQHVNANLRDIERRGSLEAFLNQETGIDQDAVLAYLSDGTRLRTDNTIYVFNKYYLDFDLNDVLHELRVNLPLQPPIEADIFDVIAMTAHKDLKRQAALPAGLDADLEIISRMKIHIKFLSPAVRTAIEDREQPRMLGDYVSNVKMRQVADACARTHEDLRAQFQGAEKSAARLMKGTDSVRAIVMNTQILESAHASGHRAQEILEQASDITALESPAMDSNSFLRELKHLDGVLRNEVQAVTEAKNAYTEQCIGVLRQISALNINIVQLPMTLSNLQGKFRAKNSFSHIQS</sequence>
<dbReference type="AlphaFoldDB" id="A0A9P7IXE3"/>
<protein>
    <recommendedName>
        <fullName evidence="1">Autophagy-related protein 11</fullName>
    </recommendedName>
</protein>
<dbReference type="GO" id="GO:0061709">
    <property type="term" value="P:reticulophagy"/>
    <property type="evidence" value="ECO:0007669"/>
    <property type="project" value="TreeGrafter"/>
</dbReference>
<name>A0A9P7IXE3_9AGAM</name>
<keyword evidence="1" id="KW-0926">Vacuole</keyword>
<dbReference type="GO" id="GO:0015031">
    <property type="term" value="P:protein transport"/>
    <property type="evidence" value="ECO:0007669"/>
    <property type="project" value="UniProtKB-KW"/>
</dbReference>
<dbReference type="RefSeq" id="XP_041162109.1">
    <property type="nucleotide sequence ID" value="XM_041308383.1"/>
</dbReference>
<comment type="caution">
    <text evidence="2">The sequence shown here is derived from an EMBL/GenBank/DDBJ whole genome shotgun (WGS) entry which is preliminary data.</text>
</comment>
<keyword evidence="3" id="KW-1185">Reference proteome</keyword>
<dbReference type="Proteomes" id="UP000719766">
    <property type="component" value="Unassembled WGS sequence"/>
</dbReference>
<comment type="function">
    <text evidence="1">Involved in cytoplasm to vacuole transport (Cvt), pexophagy, mitophagy and nucleophagy. Recruits mitochondria for their selective degradation via autophagy (mitophagy) during starvation. Works as scaffold proteins that recruit ATG proteins to the pre-autophagosome (PAS), the site of vesicle/autophagosome formation. Required for the Cvt vesicles completion.</text>
</comment>
<keyword evidence="1" id="KW-0072">Autophagy</keyword>
<dbReference type="PANTHER" id="PTHR13222">
    <property type="entry name" value="RB1-INDUCIBLE COILED-COIL"/>
    <property type="match status" value="1"/>
</dbReference>
<comment type="subunit">
    <text evidence="1">Homodimer.</text>
</comment>
<reference evidence="2" key="1">
    <citation type="journal article" date="2020" name="New Phytol.">
        <title>Comparative genomics reveals dynamic genome evolution in host specialist ectomycorrhizal fungi.</title>
        <authorList>
            <person name="Lofgren L.A."/>
            <person name="Nguyen N.H."/>
            <person name="Vilgalys R."/>
            <person name="Ruytinx J."/>
            <person name="Liao H.L."/>
            <person name="Branco S."/>
            <person name="Kuo A."/>
            <person name="LaButti K."/>
            <person name="Lipzen A."/>
            <person name="Andreopoulos W."/>
            <person name="Pangilinan J."/>
            <person name="Riley R."/>
            <person name="Hundley H."/>
            <person name="Na H."/>
            <person name="Barry K."/>
            <person name="Grigoriev I.V."/>
            <person name="Stajich J.E."/>
            <person name="Kennedy P.G."/>
        </authorList>
    </citation>
    <scope>NUCLEOTIDE SEQUENCE</scope>
    <source>
        <strain evidence="2">S12</strain>
    </source>
</reference>
<proteinExistence type="inferred from homology"/>
<dbReference type="GO" id="GO:1903599">
    <property type="term" value="P:positive regulation of autophagy of mitochondrion"/>
    <property type="evidence" value="ECO:0007669"/>
    <property type="project" value="UniProtKB-UniRule"/>
</dbReference>
<dbReference type="GO" id="GO:1990316">
    <property type="term" value="C:Atg1/ULK1 kinase complex"/>
    <property type="evidence" value="ECO:0007669"/>
    <property type="project" value="TreeGrafter"/>
</dbReference>
<organism evidence="2 3">
    <name type="scientific">Suillus plorans</name>
    <dbReference type="NCBI Taxonomy" id="116603"/>
    <lineage>
        <taxon>Eukaryota</taxon>
        <taxon>Fungi</taxon>
        <taxon>Dikarya</taxon>
        <taxon>Basidiomycota</taxon>
        <taxon>Agaricomycotina</taxon>
        <taxon>Agaricomycetes</taxon>
        <taxon>Agaricomycetidae</taxon>
        <taxon>Boletales</taxon>
        <taxon>Suillineae</taxon>
        <taxon>Suillaceae</taxon>
        <taxon>Suillus</taxon>
    </lineage>
</organism>
<dbReference type="InterPro" id="IPR040040">
    <property type="entry name" value="ATG11"/>
</dbReference>
<dbReference type="GO" id="GO:0005774">
    <property type="term" value="C:vacuolar membrane"/>
    <property type="evidence" value="ECO:0007669"/>
    <property type="project" value="UniProtKB-SubCell"/>
</dbReference>
<dbReference type="GO" id="GO:0019901">
    <property type="term" value="F:protein kinase binding"/>
    <property type="evidence" value="ECO:0007669"/>
    <property type="project" value="TreeGrafter"/>
</dbReference>
<accession>A0A9P7IXE3</accession>
<dbReference type="OrthoDB" id="447953at2759"/>
<evidence type="ECO:0000256" key="1">
    <source>
        <dbReference type="RuleBase" id="RU367075"/>
    </source>
</evidence>
<dbReference type="GO" id="GO:0000045">
    <property type="term" value="P:autophagosome assembly"/>
    <property type="evidence" value="ECO:0007669"/>
    <property type="project" value="UniProtKB-UniRule"/>
</dbReference>
<dbReference type="GO" id="GO:0060090">
    <property type="term" value="F:molecular adaptor activity"/>
    <property type="evidence" value="ECO:0007669"/>
    <property type="project" value="TreeGrafter"/>
</dbReference>
<dbReference type="GO" id="GO:0000422">
    <property type="term" value="P:autophagy of mitochondrion"/>
    <property type="evidence" value="ECO:0007669"/>
    <property type="project" value="TreeGrafter"/>
</dbReference>
<dbReference type="GO" id="GO:0034045">
    <property type="term" value="C:phagophore assembly site membrane"/>
    <property type="evidence" value="ECO:0007669"/>
    <property type="project" value="UniProtKB-SubCell"/>
</dbReference>
<comment type="similarity">
    <text evidence="1">Belongs to the ATG11 family.</text>
</comment>
<dbReference type="EMBL" id="JABBWE010000018">
    <property type="protein sequence ID" value="KAG1796752.1"/>
    <property type="molecule type" value="Genomic_DNA"/>
</dbReference>
<dbReference type="GO" id="GO:0034727">
    <property type="term" value="P:piecemeal microautophagy of the nucleus"/>
    <property type="evidence" value="ECO:0007669"/>
    <property type="project" value="TreeGrafter"/>
</dbReference>
<gene>
    <name evidence="2" type="ORF">HD556DRAFT_1467218</name>
</gene>
<evidence type="ECO:0000313" key="3">
    <source>
        <dbReference type="Proteomes" id="UP000719766"/>
    </source>
</evidence>
<evidence type="ECO:0000313" key="2">
    <source>
        <dbReference type="EMBL" id="KAG1796752.1"/>
    </source>
</evidence>